<feature type="signal peptide" evidence="1">
    <location>
        <begin position="1"/>
        <end position="20"/>
    </location>
</feature>
<feature type="domain" description="Outer membrane protein beta-barrel" evidence="2">
    <location>
        <begin position="21"/>
        <end position="186"/>
    </location>
</feature>
<keyword evidence="1" id="KW-0732">Signal</keyword>
<evidence type="ECO:0000313" key="3">
    <source>
        <dbReference type="EMBL" id="SBV98820.1"/>
    </source>
</evidence>
<accession>A0A212JHD1</accession>
<proteinExistence type="predicted"/>
<protein>
    <recommendedName>
        <fullName evidence="2">Outer membrane protein beta-barrel domain-containing protein</fullName>
    </recommendedName>
</protein>
<dbReference type="InterPro" id="IPR025665">
    <property type="entry name" value="Beta-barrel_OMP_2"/>
</dbReference>
<dbReference type="EMBL" id="FLUM01000001">
    <property type="protein sequence ID" value="SBV98820.1"/>
    <property type="molecule type" value="Genomic_DNA"/>
</dbReference>
<organism evidence="3">
    <name type="scientific">uncultured Dysgonomonas sp</name>
    <dbReference type="NCBI Taxonomy" id="206096"/>
    <lineage>
        <taxon>Bacteria</taxon>
        <taxon>Pseudomonadati</taxon>
        <taxon>Bacteroidota</taxon>
        <taxon>Bacteroidia</taxon>
        <taxon>Bacteroidales</taxon>
        <taxon>Dysgonomonadaceae</taxon>
        <taxon>Dysgonomonas</taxon>
        <taxon>environmental samples</taxon>
    </lineage>
</organism>
<dbReference type="RefSeq" id="WP_296941013.1">
    <property type="nucleotide sequence ID" value="NZ_LT599032.1"/>
</dbReference>
<dbReference type="Pfam" id="PF13568">
    <property type="entry name" value="OMP_b-brl_2"/>
    <property type="match status" value="1"/>
</dbReference>
<reference evidence="3" key="1">
    <citation type="submission" date="2016-04" db="EMBL/GenBank/DDBJ databases">
        <authorList>
            <person name="Evans L.H."/>
            <person name="Alamgir A."/>
            <person name="Owens N."/>
            <person name="Weber N.D."/>
            <person name="Virtaneva K."/>
            <person name="Barbian K."/>
            <person name="Babar A."/>
            <person name="Rosenke K."/>
        </authorList>
    </citation>
    <scope>NUCLEOTIDE SEQUENCE</scope>
    <source>
        <strain evidence="3">86-1</strain>
    </source>
</reference>
<name>A0A212JHD1_9BACT</name>
<evidence type="ECO:0000259" key="2">
    <source>
        <dbReference type="Pfam" id="PF13568"/>
    </source>
</evidence>
<gene>
    <name evidence="3" type="ORF">KL86DYS1_12275</name>
</gene>
<feature type="chain" id="PRO_5012984840" description="Outer membrane protein beta-barrel domain-containing protein" evidence="1">
    <location>
        <begin position="21"/>
        <end position="207"/>
    </location>
</feature>
<evidence type="ECO:0000256" key="1">
    <source>
        <dbReference type="SAM" id="SignalP"/>
    </source>
</evidence>
<dbReference type="AlphaFoldDB" id="A0A212JHD1"/>
<sequence length="207" mass="22694">MKKLILTTIVLCFVATTMSAQIRFGIKAGTNLSNLYVSGNNQSINADQYKARVSYHFGGMMEYSLSDIFAIQPELMYTNGGANLKKENSFGMSDGHITLNSLQLPVNLKASFGLGDKKMFVYGGPYLSYNMYGKAKGKINGKTEDTEIFSKSSEMKRWDYGMGIGVGMEINKLVVSLNNQIGLADINGEEGSKMKSGNISLSIGYFF</sequence>